<proteinExistence type="predicted"/>
<evidence type="ECO:0000313" key="3">
    <source>
        <dbReference type="EMBL" id="QDU70511.1"/>
    </source>
</evidence>
<dbReference type="KEGG" id="mcad:Pan265_03390"/>
<feature type="compositionally biased region" description="Polar residues" evidence="1">
    <location>
        <begin position="1"/>
        <end position="21"/>
    </location>
</feature>
<evidence type="ECO:0000259" key="2">
    <source>
        <dbReference type="Pfam" id="PF07238"/>
    </source>
</evidence>
<keyword evidence="4" id="KW-1185">Reference proteome</keyword>
<evidence type="ECO:0000313" key="4">
    <source>
        <dbReference type="Proteomes" id="UP000320386"/>
    </source>
</evidence>
<accession>A0A518BU77</accession>
<gene>
    <name evidence="3" type="ORF">Pan265_03390</name>
</gene>
<dbReference type="AlphaFoldDB" id="A0A518BU77"/>
<sequence>MHTTNQRQSQRTRPSARSSRCTVRGKGREVKAVITDFSDTGLGVRLQPEKALHVGDIIQVAARPRDLPTKARIVRIHTTAQDDPRQAIIGCSWASSNDRRQRRMHGRMRPCHA</sequence>
<dbReference type="Pfam" id="PF07238">
    <property type="entry name" value="PilZ"/>
    <property type="match status" value="1"/>
</dbReference>
<feature type="region of interest" description="Disordered" evidence="1">
    <location>
        <begin position="93"/>
        <end position="113"/>
    </location>
</feature>
<protein>
    <submittedName>
        <fullName evidence="3">PilZ domain protein</fullName>
    </submittedName>
</protein>
<feature type="region of interest" description="Disordered" evidence="1">
    <location>
        <begin position="1"/>
        <end position="25"/>
    </location>
</feature>
<organism evidence="3 4">
    <name type="scientific">Mucisphaera calidilacus</name>
    <dbReference type="NCBI Taxonomy" id="2527982"/>
    <lineage>
        <taxon>Bacteria</taxon>
        <taxon>Pseudomonadati</taxon>
        <taxon>Planctomycetota</taxon>
        <taxon>Phycisphaerae</taxon>
        <taxon>Phycisphaerales</taxon>
        <taxon>Phycisphaeraceae</taxon>
        <taxon>Mucisphaera</taxon>
    </lineage>
</organism>
<feature type="compositionally biased region" description="Basic residues" evidence="1">
    <location>
        <begin position="100"/>
        <end position="113"/>
    </location>
</feature>
<reference evidence="3 4" key="1">
    <citation type="submission" date="2019-02" db="EMBL/GenBank/DDBJ databases">
        <title>Deep-cultivation of Planctomycetes and their phenomic and genomic characterization uncovers novel biology.</title>
        <authorList>
            <person name="Wiegand S."/>
            <person name="Jogler M."/>
            <person name="Boedeker C."/>
            <person name="Pinto D."/>
            <person name="Vollmers J."/>
            <person name="Rivas-Marin E."/>
            <person name="Kohn T."/>
            <person name="Peeters S.H."/>
            <person name="Heuer A."/>
            <person name="Rast P."/>
            <person name="Oberbeckmann S."/>
            <person name="Bunk B."/>
            <person name="Jeske O."/>
            <person name="Meyerdierks A."/>
            <person name="Storesund J.E."/>
            <person name="Kallscheuer N."/>
            <person name="Luecker S."/>
            <person name="Lage O.M."/>
            <person name="Pohl T."/>
            <person name="Merkel B.J."/>
            <person name="Hornburger P."/>
            <person name="Mueller R.-W."/>
            <person name="Bruemmer F."/>
            <person name="Labrenz M."/>
            <person name="Spormann A.M."/>
            <person name="Op den Camp H."/>
            <person name="Overmann J."/>
            <person name="Amann R."/>
            <person name="Jetten M.S.M."/>
            <person name="Mascher T."/>
            <person name="Medema M.H."/>
            <person name="Devos D.P."/>
            <person name="Kaster A.-K."/>
            <person name="Ovreas L."/>
            <person name="Rohde M."/>
            <person name="Galperin M.Y."/>
            <person name="Jogler C."/>
        </authorList>
    </citation>
    <scope>NUCLEOTIDE SEQUENCE [LARGE SCALE GENOMIC DNA]</scope>
    <source>
        <strain evidence="3 4">Pan265</strain>
    </source>
</reference>
<dbReference type="EMBL" id="CP036280">
    <property type="protein sequence ID" value="QDU70511.1"/>
    <property type="molecule type" value="Genomic_DNA"/>
</dbReference>
<evidence type="ECO:0000256" key="1">
    <source>
        <dbReference type="SAM" id="MobiDB-lite"/>
    </source>
</evidence>
<feature type="domain" description="PilZ" evidence="2">
    <location>
        <begin position="5"/>
        <end position="103"/>
    </location>
</feature>
<dbReference type="GO" id="GO:0035438">
    <property type="term" value="F:cyclic-di-GMP binding"/>
    <property type="evidence" value="ECO:0007669"/>
    <property type="project" value="InterPro"/>
</dbReference>
<dbReference type="Proteomes" id="UP000320386">
    <property type="component" value="Chromosome"/>
</dbReference>
<dbReference type="RefSeq" id="WP_145444669.1">
    <property type="nucleotide sequence ID" value="NZ_CP036280.1"/>
</dbReference>
<name>A0A518BU77_9BACT</name>
<dbReference type="InterPro" id="IPR009875">
    <property type="entry name" value="PilZ_domain"/>
</dbReference>